<dbReference type="InterPro" id="IPR013762">
    <property type="entry name" value="Integrase-like_cat_sf"/>
</dbReference>
<evidence type="ECO:0000313" key="10">
    <source>
        <dbReference type="Proteomes" id="UP000325372"/>
    </source>
</evidence>
<dbReference type="GO" id="GO:0006310">
    <property type="term" value="P:DNA recombination"/>
    <property type="evidence" value="ECO:0007669"/>
    <property type="project" value="UniProtKB-KW"/>
</dbReference>
<evidence type="ECO:0000259" key="8">
    <source>
        <dbReference type="PROSITE" id="PS51900"/>
    </source>
</evidence>
<evidence type="ECO:0000256" key="4">
    <source>
        <dbReference type="ARBA" id="ARBA00023172"/>
    </source>
</evidence>
<dbReference type="SUPFAM" id="SSF56349">
    <property type="entry name" value="DNA breaking-rejoining enzymes"/>
    <property type="match status" value="1"/>
</dbReference>
<dbReference type="Gene3D" id="1.10.150.130">
    <property type="match status" value="1"/>
</dbReference>
<proteinExistence type="inferred from homology"/>
<evidence type="ECO:0000259" key="7">
    <source>
        <dbReference type="PROSITE" id="PS51898"/>
    </source>
</evidence>
<keyword evidence="2" id="KW-0229">DNA integration</keyword>
<dbReference type="Pfam" id="PF13356">
    <property type="entry name" value="Arm-DNA-bind_3"/>
    <property type="match status" value="1"/>
</dbReference>
<name>A0A5N0T631_9GAMM</name>
<dbReference type="GO" id="GO:0003677">
    <property type="term" value="F:DNA binding"/>
    <property type="evidence" value="ECO:0007669"/>
    <property type="project" value="UniProtKB-UniRule"/>
</dbReference>
<gene>
    <name evidence="9" type="ORF">F3N42_13370</name>
</gene>
<dbReference type="InterPro" id="IPR025166">
    <property type="entry name" value="Integrase_DNA_bind_dom"/>
</dbReference>
<evidence type="ECO:0000256" key="3">
    <source>
        <dbReference type="ARBA" id="ARBA00023125"/>
    </source>
</evidence>
<protein>
    <submittedName>
        <fullName evidence="9">Tyrosine-type recombinase/integrase</fullName>
    </submittedName>
</protein>
<feature type="domain" description="Tyr recombinase" evidence="7">
    <location>
        <begin position="184"/>
        <end position="382"/>
    </location>
</feature>
<dbReference type="InterPro" id="IPR038488">
    <property type="entry name" value="Integrase_DNA-bd_sf"/>
</dbReference>
<dbReference type="PROSITE" id="PS51900">
    <property type="entry name" value="CB"/>
    <property type="match status" value="1"/>
</dbReference>
<dbReference type="Pfam" id="PF00589">
    <property type="entry name" value="Phage_integrase"/>
    <property type="match status" value="1"/>
</dbReference>
<dbReference type="CDD" id="cd00796">
    <property type="entry name" value="INT_Rci_Hp1_C"/>
    <property type="match status" value="1"/>
</dbReference>
<dbReference type="InterPro" id="IPR044068">
    <property type="entry name" value="CB"/>
</dbReference>
<accession>A0A5N0T631</accession>
<keyword evidence="10" id="KW-1185">Reference proteome</keyword>
<dbReference type="AlphaFoldDB" id="A0A5N0T631"/>
<feature type="domain" description="Core-binding (CB)" evidence="8">
    <location>
        <begin position="84"/>
        <end position="162"/>
    </location>
</feature>
<evidence type="ECO:0000256" key="2">
    <source>
        <dbReference type="ARBA" id="ARBA00022908"/>
    </source>
</evidence>
<reference evidence="9 10" key="1">
    <citation type="submission" date="2019-09" db="EMBL/GenBank/DDBJ databases">
        <title>Wenzhouxiangella sp. Genome sequencing and assembly.</title>
        <authorList>
            <person name="Zhang R."/>
        </authorList>
    </citation>
    <scope>NUCLEOTIDE SEQUENCE [LARGE SCALE GENOMIC DNA]</scope>
    <source>
        <strain evidence="9 10">W260</strain>
    </source>
</reference>
<evidence type="ECO:0000256" key="1">
    <source>
        <dbReference type="ARBA" id="ARBA00008857"/>
    </source>
</evidence>
<organism evidence="9 10">
    <name type="scientific">Marinihelvus fidelis</name>
    <dbReference type="NCBI Taxonomy" id="2613842"/>
    <lineage>
        <taxon>Bacteria</taxon>
        <taxon>Pseudomonadati</taxon>
        <taxon>Pseudomonadota</taxon>
        <taxon>Gammaproteobacteria</taxon>
        <taxon>Chromatiales</taxon>
        <taxon>Wenzhouxiangellaceae</taxon>
        <taxon>Marinihelvus</taxon>
    </lineage>
</organism>
<comment type="similarity">
    <text evidence="1">Belongs to the 'phage' integrase family.</text>
</comment>
<keyword evidence="4" id="KW-0233">DNA recombination</keyword>
<feature type="compositionally biased region" description="Basic and acidic residues" evidence="6">
    <location>
        <begin position="11"/>
        <end position="20"/>
    </location>
</feature>
<dbReference type="Gene3D" id="3.30.160.390">
    <property type="entry name" value="Integrase, DNA-binding domain"/>
    <property type="match status" value="1"/>
</dbReference>
<dbReference type="GO" id="GO:0015074">
    <property type="term" value="P:DNA integration"/>
    <property type="evidence" value="ECO:0007669"/>
    <property type="project" value="UniProtKB-KW"/>
</dbReference>
<dbReference type="InterPro" id="IPR050090">
    <property type="entry name" value="Tyrosine_recombinase_XerCD"/>
</dbReference>
<dbReference type="PANTHER" id="PTHR30349:SF64">
    <property type="entry name" value="PROPHAGE INTEGRASE INTD-RELATED"/>
    <property type="match status" value="1"/>
</dbReference>
<evidence type="ECO:0000256" key="6">
    <source>
        <dbReference type="SAM" id="MobiDB-lite"/>
    </source>
</evidence>
<dbReference type="InterPro" id="IPR011010">
    <property type="entry name" value="DNA_brk_join_enz"/>
</dbReference>
<dbReference type="RefSeq" id="WP_150864987.1">
    <property type="nucleotide sequence ID" value="NZ_VYXP01000008.1"/>
</dbReference>
<feature type="region of interest" description="Disordered" evidence="6">
    <location>
        <begin position="1"/>
        <end position="20"/>
    </location>
</feature>
<dbReference type="PROSITE" id="PS51898">
    <property type="entry name" value="TYR_RECOMBINASE"/>
    <property type="match status" value="1"/>
</dbReference>
<evidence type="ECO:0000256" key="5">
    <source>
        <dbReference type="PROSITE-ProRule" id="PRU01248"/>
    </source>
</evidence>
<sequence>MKKLLSQGLAERSKPDDKPYQIHDTAIPGLVLRVQPTGTKVWKLIQKRKPQTLGRMPVMTFAMAKAQAERILRGEADQPSRVPMTFDSFLEKHYEPFVRANHANPDDTLNRLYRFRFGEKLLEEIKLADIETWRTKRQQDGRAATTINRDTGALGAAFSKAVEWDLLGVHPMAKFKALRVDKLRKPRSLGPNEEAALYAALSARDEYKRTSRQSANKWRKERNYQAMPDLGAYCDRLTPMVMLAINTGLRRGELWNLKWGDVDFREKMLTVHGLGAKSGQTRHVPLNAVAFETINIHRGEANPGANELVFGKHEFIKTWNRVLRKAGIQNFRFHDLRHTFASKLVSAGVPLNTVRELMGHSNLEMTLIYAHLAPENLRDAVDKI</sequence>
<dbReference type="InterPro" id="IPR010998">
    <property type="entry name" value="Integrase_recombinase_N"/>
</dbReference>
<dbReference type="PANTHER" id="PTHR30349">
    <property type="entry name" value="PHAGE INTEGRASE-RELATED"/>
    <property type="match status" value="1"/>
</dbReference>
<dbReference type="Gene3D" id="1.10.443.10">
    <property type="entry name" value="Intergrase catalytic core"/>
    <property type="match status" value="1"/>
</dbReference>
<dbReference type="EMBL" id="VYXP01000008">
    <property type="protein sequence ID" value="KAA9130322.1"/>
    <property type="molecule type" value="Genomic_DNA"/>
</dbReference>
<comment type="caution">
    <text evidence="9">The sequence shown here is derived from an EMBL/GenBank/DDBJ whole genome shotgun (WGS) entry which is preliminary data.</text>
</comment>
<keyword evidence="3 5" id="KW-0238">DNA-binding</keyword>
<evidence type="ECO:0000313" key="9">
    <source>
        <dbReference type="EMBL" id="KAA9130322.1"/>
    </source>
</evidence>
<dbReference type="InterPro" id="IPR002104">
    <property type="entry name" value="Integrase_catalytic"/>
</dbReference>
<dbReference type="Proteomes" id="UP000325372">
    <property type="component" value="Unassembled WGS sequence"/>
</dbReference>